<evidence type="ECO:0000313" key="2">
    <source>
        <dbReference type="Proteomes" id="UP000501690"/>
    </source>
</evidence>
<name>A0A4D6ND16_VIGUN</name>
<organism evidence="1 2">
    <name type="scientific">Vigna unguiculata</name>
    <name type="common">Cowpea</name>
    <dbReference type="NCBI Taxonomy" id="3917"/>
    <lineage>
        <taxon>Eukaryota</taxon>
        <taxon>Viridiplantae</taxon>
        <taxon>Streptophyta</taxon>
        <taxon>Embryophyta</taxon>
        <taxon>Tracheophyta</taxon>
        <taxon>Spermatophyta</taxon>
        <taxon>Magnoliopsida</taxon>
        <taxon>eudicotyledons</taxon>
        <taxon>Gunneridae</taxon>
        <taxon>Pentapetalae</taxon>
        <taxon>rosids</taxon>
        <taxon>fabids</taxon>
        <taxon>Fabales</taxon>
        <taxon>Fabaceae</taxon>
        <taxon>Papilionoideae</taxon>
        <taxon>50 kb inversion clade</taxon>
        <taxon>NPAAA clade</taxon>
        <taxon>indigoferoid/millettioid clade</taxon>
        <taxon>Phaseoleae</taxon>
        <taxon>Vigna</taxon>
    </lineage>
</organism>
<dbReference type="EMBL" id="CP039354">
    <property type="protein sequence ID" value="QCE10802.1"/>
    <property type="molecule type" value="Genomic_DNA"/>
</dbReference>
<gene>
    <name evidence="1" type="ORF">DEO72_LG10g2034</name>
</gene>
<dbReference type="Proteomes" id="UP000501690">
    <property type="component" value="Linkage Group LG10"/>
</dbReference>
<proteinExistence type="predicted"/>
<keyword evidence="2" id="KW-1185">Reference proteome</keyword>
<dbReference type="AlphaFoldDB" id="A0A4D6ND16"/>
<protein>
    <submittedName>
        <fullName evidence="1">Uncharacterized protein</fullName>
    </submittedName>
</protein>
<evidence type="ECO:0000313" key="1">
    <source>
        <dbReference type="EMBL" id="QCE10802.1"/>
    </source>
</evidence>
<accession>A0A4D6ND16</accession>
<sequence length="285" mass="30970">MEAMATAPEEPPRAACSGGGGRLNRIAVAVGDGCSKKKHAAAPVAVHDSSTVQRRWWLVEEEKEVAAVRCCDETMPWNVGGVRDGGSSASEVCGTVGAVRDGGAELRWSSEKGGAVRWWLVEEEEVVAVRCMRRNAGLKRRRCAGRWEQCVTVVLVVGEVKALVVGEGRSRAVVGGRRRRRRGGAVHATKRWPGASEVCGKMGAVCDGGAGRRRSEGWPEKMKSQKNGDHCTMKELGFFNPTKGYCLGYSKPRHIVPLLPRVGAELRHILPLLPRLVQNRGIFLQ</sequence>
<reference evidence="1 2" key="1">
    <citation type="submission" date="2019-04" db="EMBL/GenBank/DDBJ databases">
        <title>An improved genome assembly and genetic linkage map for asparagus bean, Vigna unguiculata ssp. sesquipedialis.</title>
        <authorList>
            <person name="Xia Q."/>
            <person name="Zhang R."/>
            <person name="Dong Y."/>
        </authorList>
    </citation>
    <scope>NUCLEOTIDE SEQUENCE [LARGE SCALE GENOMIC DNA]</scope>
    <source>
        <tissue evidence="1">Leaf</tissue>
    </source>
</reference>